<sequence length="414" mass="40930">MTDQPTNSRGNDPVHHPLPLGPRPDGPPQAPTYAAAPVPQHTHPRRAGLAVAVVATALVVGAGAGVGGAAAWNTLEDDGSSPSASPARTSQVVDTPDSPGADGSVEQVAAKVLPSVVKIAVTGPDGAGSGSGIILSADGEILTNNHVVEVAGDSGTLTVFFNDGSTAPAKVLGTDPLTDTAVIKAEGVSDLTPATIGKSADLKVGEGVVAIGSPFGLDSTVTSGIVSALNRPVEVGSDGQGNSTTYPAIQTDAAINPGNSGGALVDMAGNVVGINSSIRTASSSTEQGGSIGLGFAIPIDEVMPIADQMRDGETPTHARLGITVGDVASQDAAEAAQGAKVGEVADGSTAAEAGIAAGDVITKVDDHLITGADSLVATIRSYRPGDEVTVTFVHQGKTNTAQLKLDSDAETSQS</sequence>
<evidence type="ECO:0000313" key="8">
    <source>
        <dbReference type="Proteomes" id="UP000473525"/>
    </source>
</evidence>
<feature type="transmembrane region" description="Helical" evidence="5">
    <location>
        <begin position="49"/>
        <end position="72"/>
    </location>
</feature>
<keyword evidence="3" id="KW-0378">Hydrolase</keyword>
<gene>
    <name evidence="7" type="ORF">GON03_08130</name>
</gene>
<protein>
    <submittedName>
        <fullName evidence="7">PDZ domain-containing protein</fullName>
    </submittedName>
</protein>
<dbReference type="Gene3D" id="2.30.42.10">
    <property type="match status" value="1"/>
</dbReference>
<dbReference type="InterPro" id="IPR051201">
    <property type="entry name" value="Chloro_Bact_Ser_Proteases"/>
</dbReference>
<keyword evidence="2" id="KW-0645">Protease</keyword>
<dbReference type="Pfam" id="PF13180">
    <property type="entry name" value="PDZ_2"/>
    <property type="match status" value="1"/>
</dbReference>
<name>A0A6L6XR71_9ACTN</name>
<evidence type="ECO:0000256" key="5">
    <source>
        <dbReference type="SAM" id="Phobius"/>
    </source>
</evidence>
<feature type="compositionally biased region" description="Polar residues" evidence="4">
    <location>
        <begin position="1"/>
        <end position="10"/>
    </location>
</feature>
<dbReference type="InterPro" id="IPR001940">
    <property type="entry name" value="Peptidase_S1C"/>
</dbReference>
<evidence type="ECO:0000256" key="2">
    <source>
        <dbReference type="ARBA" id="ARBA00022670"/>
    </source>
</evidence>
<evidence type="ECO:0000256" key="4">
    <source>
        <dbReference type="SAM" id="MobiDB-lite"/>
    </source>
</evidence>
<feature type="domain" description="PDZ" evidence="6">
    <location>
        <begin position="305"/>
        <end position="366"/>
    </location>
</feature>
<keyword evidence="5" id="KW-0472">Membrane</keyword>
<comment type="similarity">
    <text evidence="1">Belongs to the peptidase S1C family.</text>
</comment>
<dbReference type="PRINTS" id="PR00834">
    <property type="entry name" value="PROTEASES2C"/>
</dbReference>
<dbReference type="Gene3D" id="2.40.10.10">
    <property type="entry name" value="Trypsin-like serine proteases"/>
    <property type="match status" value="2"/>
</dbReference>
<dbReference type="Proteomes" id="UP000473525">
    <property type="component" value="Unassembled WGS sequence"/>
</dbReference>
<dbReference type="RefSeq" id="WP_157341665.1">
    <property type="nucleotide sequence ID" value="NZ_WSEK01000004.1"/>
</dbReference>
<reference evidence="7 8" key="1">
    <citation type="submission" date="2019-12" db="EMBL/GenBank/DDBJ databases">
        <authorList>
            <person name="Huq M.A."/>
        </authorList>
    </citation>
    <scope>NUCLEOTIDE SEQUENCE [LARGE SCALE GENOMIC DNA]</scope>
    <source>
        <strain evidence="7 8">MAH-18</strain>
    </source>
</reference>
<feature type="compositionally biased region" description="Pro residues" evidence="4">
    <location>
        <begin position="19"/>
        <end position="30"/>
    </location>
</feature>
<organism evidence="7 8">
    <name type="scientific">Nocardioides agri</name>
    <dbReference type="NCBI Taxonomy" id="2682843"/>
    <lineage>
        <taxon>Bacteria</taxon>
        <taxon>Bacillati</taxon>
        <taxon>Actinomycetota</taxon>
        <taxon>Actinomycetes</taxon>
        <taxon>Propionibacteriales</taxon>
        <taxon>Nocardioidaceae</taxon>
        <taxon>Nocardioides</taxon>
    </lineage>
</organism>
<dbReference type="InterPro" id="IPR001478">
    <property type="entry name" value="PDZ"/>
</dbReference>
<keyword evidence="5" id="KW-1133">Transmembrane helix</keyword>
<dbReference type="InterPro" id="IPR043504">
    <property type="entry name" value="Peptidase_S1_PA_chymotrypsin"/>
</dbReference>
<evidence type="ECO:0000259" key="6">
    <source>
        <dbReference type="PROSITE" id="PS50106"/>
    </source>
</evidence>
<dbReference type="GO" id="GO:0004252">
    <property type="term" value="F:serine-type endopeptidase activity"/>
    <property type="evidence" value="ECO:0007669"/>
    <property type="project" value="InterPro"/>
</dbReference>
<comment type="caution">
    <text evidence="7">The sequence shown here is derived from an EMBL/GenBank/DDBJ whole genome shotgun (WGS) entry which is preliminary data.</text>
</comment>
<feature type="region of interest" description="Disordered" evidence="4">
    <location>
        <begin position="76"/>
        <end position="103"/>
    </location>
</feature>
<dbReference type="SUPFAM" id="SSF50156">
    <property type="entry name" value="PDZ domain-like"/>
    <property type="match status" value="1"/>
</dbReference>
<evidence type="ECO:0000313" key="7">
    <source>
        <dbReference type="EMBL" id="MVQ49147.1"/>
    </source>
</evidence>
<proteinExistence type="inferred from homology"/>
<dbReference type="PANTHER" id="PTHR43343">
    <property type="entry name" value="PEPTIDASE S12"/>
    <property type="match status" value="1"/>
</dbReference>
<dbReference type="SUPFAM" id="SSF50494">
    <property type="entry name" value="Trypsin-like serine proteases"/>
    <property type="match status" value="1"/>
</dbReference>
<dbReference type="PROSITE" id="PS50106">
    <property type="entry name" value="PDZ"/>
    <property type="match status" value="1"/>
</dbReference>
<dbReference type="PANTHER" id="PTHR43343:SF3">
    <property type="entry name" value="PROTEASE DO-LIKE 8, CHLOROPLASTIC"/>
    <property type="match status" value="1"/>
</dbReference>
<evidence type="ECO:0000256" key="1">
    <source>
        <dbReference type="ARBA" id="ARBA00010541"/>
    </source>
</evidence>
<accession>A0A6L6XR71</accession>
<evidence type="ECO:0000256" key="3">
    <source>
        <dbReference type="ARBA" id="ARBA00022801"/>
    </source>
</evidence>
<feature type="compositionally biased region" description="Polar residues" evidence="4">
    <location>
        <begin position="80"/>
        <end position="93"/>
    </location>
</feature>
<dbReference type="GO" id="GO:0006508">
    <property type="term" value="P:proteolysis"/>
    <property type="evidence" value="ECO:0007669"/>
    <property type="project" value="UniProtKB-KW"/>
</dbReference>
<feature type="region of interest" description="Disordered" evidence="4">
    <location>
        <begin position="1"/>
        <end position="41"/>
    </location>
</feature>
<keyword evidence="8" id="KW-1185">Reference proteome</keyword>
<dbReference type="InterPro" id="IPR009003">
    <property type="entry name" value="Peptidase_S1_PA"/>
</dbReference>
<dbReference type="EMBL" id="WSEK01000004">
    <property type="protein sequence ID" value="MVQ49147.1"/>
    <property type="molecule type" value="Genomic_DNA"/>
</dbReference>
<dbReference type="SMART" id="SM00228">
    <property type="entry name" value="PDZ"/>
    <property type="match status" value="1"/>
</dbReference>
<dbReference type="InterPro" id="IPR036034">
    <property type="entry name" value="PDZ_sf"/>
</dbReference>
<dbReference type="AlphaFoldDB" id="A0A6L6XR71"/>
<dbReference type="Pfam" id="PF13365">
    <property type="entry name" value="Trypsin_2"/>
    <property type="match status" value="1"/>
</dbReference>
<keyword evidence="5" id="KW-0812">Transmembrane</keyword>